<dbReference type="Gene3D" id="1.10.3210.10">
    <property type="entry name" value="Hypothetical protein af1432"/>
    <property type="match status" value="1"/>
</dbReference>
<keyword evidence="3" id="KW-1185">Reference proteome</keyword>
<organism evidence="2 3">
    <name type="scientific">Pelagicoccus enzymogenes</name>
    <dbReference type="NCBI Taxonomy" id="2773457"/>
    <lineage>
        <taxon>Bacteria</taxon>
        <taxon>Pseudomonadati</taxon>
        <taxon>Verrucomicrobiota</taxon>
        <taxon>Opitutia</taxon>
        <taxon>Puniceicoccales</taxon>
        <taxon>Pelagicoccaceae</taxon>
        <taxon>Pelagicoccus</taxon>
    </lineage>
</organism>
<protein>
    <submittedName>
        <fullName evidence="2">HDOD domain-containing protein</fullName>
    </submittedName>
</protein>
<dbReference type="PANTHER" id="PTHR33525">
    <property type="match status" value="1"/>
</dbReference>
<evidence type="ECO:0000313" key="2">
    <source>
        <dbReference type="EMBL" id="MBD5780784.1"/>
    </source>
</evidence>
<dbReference type="EMBL" id="JACYFG010000038">
    <property type="protein sequence ID" value="MBD5780784.1"/>
    <property type="molecule type" value="Genomic_DNA"/>
</dbReference>
<gene>
    <name evidence="2" type="ORF">IEN85_14890</name>
</gene>
<dbReference type="InterPro" id="IPR052340">
    <property type="entry name" value="RNase_Y/CdgJ"/>
</dbReference>
<dbReference type="Pfam" id="PF08668">
    <property type="entry name" value="HDOD"/>
    <property type="match status" value="1"/>
</dbReference>
<proteinExistence type="predicted"/>
<dbReference type="RefSeq" id="WP_191617894.1">
    <property type="nucleotide sequence ID" value="NZ_JACYFG010000038.1"/>
</dbReference>
<dbReference type="AlphaFoldDB" id="A0A927FAD6"/>
<name>A0A927FAD6_9BACT</name>
<sequence length="310" mass="34016">MINYPLNVEELVCDLEEMSVAPQILPQLQAMVSDCNTNPDEIREMIRLDAALSSMILKTANSAYFNPGYHIDSIDDAIMQLGFNDVYQILTMLAFSDIMAKPLETYALGPGQFWRRSVACALAMERLARKYGEDPGVAYTIGLLHGIGMVFIEKELSKRGQQVAFQNSLPEDVAIASEEMEIFGLNHAKVGASVMRRWGFSDEIVVPVYNQFEPSEAGNHERMACLISFAKRMIGTIIDDGLGGVAMPGPDPLLIALLHLSKDEYQKVVLALREGFAKAQGLVGDVTPGKKGVKKAIESKLGYGNRRIGG</sequence>
<dbReference type="InterPro" id="IPR013976">
    <property type="entry name" value="HDOD"/>
</dbReference>
<dbReference type="SUPFAM" id="SSF109604">
    <property type="entry name" value="HD-domain/PDEase-like"/>
    <property type="match status" value="1"/>
</dbReference>
<feature type="domain" description="HDOD" evidence="1">
    <location>
        <begin position="18"/>
        <end position="214"/>
    </location>
</feature>
<accession>A0A927FAD6</accession>
<dbReference type="Proteomes" id="UP000622317">
    <property type="component" value="Unassembled WGS sequence"/>
</dbReference>
<evidence type="ECO:0000259" key="1">
    <source>
        <dbReference type="PROSITE" id="PS51833"/>
    </source>
</evidence>
<dbReference type="PROSITE" id="PS51833">
    <property type="entry name" value="HDOD"/>
    <property type="match status" value="1"/>
</dbReference>
<dbReference type="PANTHER" id="PTHR33525:SF3">
    <property type="entry name" value="RIBONUCLEASE Y"/>
    <property type="match status" value="1"/>
</dbReference>
<evidence type="ECO:0000313" key="3">
    <source>
        <dbReference type="Proteomes" id="UP000622317"/>
    </source>
</evidence>
<comment type="caution">
    <text evidence="2">The sequence shown here is derived from an EMBL/GenBank/DDBJ whole genome shotgun (WGS) entry which is preliminary data.</text>
</comment>
<reference evidence="2" key="1">
    <citation type="submission" date="2020-09" db="EMBL/GenBank/DDBJ databases">
        <title>Pelagicoccus enzymogenes sp. nov. with an EPS production, isolated from marine sediment.</title>
        <authorList>
            <person name="Feng X."/>
        </authorList>
    </citation>
    <scope>NUCLEOTIDE SEQUENCE</scope>
    <source>
        <strain evidence="2">NFK12</strain>
    </source>
</reference>